<feature type="transmembrane region" description="Helical" evidence="11">
    <location>
        <begin position="47"/>
        <end position="72"/>
    </location>
</feature>
<keyword evidence="6" id="KW-0297">G-protein coupled receptor</keyword>
<dbReference type="Proteomes" id="UP000779574">
    <property type="component" value="Unassembled WGS sequence"/>
</dbReference>
<feature type="transmembrane region" description="Helical" evidence="11">
    <location>
        <begin position="222"/>
        <end position="245"/>
    </location>
</feature>
<proteinExistence type="inferred from homology"/>
<feature type="transmembrane region" description="Helical" evidence="11">
    <location>
        <begin position="281"/>
        <end position="297"/>
    </location>
</feature>
<keyword evidence="5 11" id="KW-1133">Transmembrane helix</keyword>
<dbReference type="PRINTS" id="PR00899">
    <property type="entry name" value="GPCRSTE3"/>
</dbReference>
<keyword evidence="7 11" id="KW-0472">Membrane</keyword>
<dbReference type="EMBL" id="JAHFXF010000437">
    <property type="protein sequence ID" value="KAG9687766.1"/>
    <property type="molecule type" value="Genomic_DNA"/>
</dbReference>
<dbReference type="GO" id="GO:0000750">
    <property type="term" value="P:pheromone-dependent signal transduction involved in conjugation with cellular fusion"/>
    <property type="evidence" value="ECO:0007669"/>
    <property type="project" value="TreeGrafter"/>
</dbReference>
<reference evidence="12" key="2">
    <citation type="submission" date="2021-08" db="EMBL/GenBank/DDBJ databases">
        <authorList>
            <person name="Gostincar C."/>
            <person name="Sun X."/>
            <person name="Song Z."/>
            <person name="Gunde-Cimerman N."/>
        </authorList>
    </citation>
    <scope>NUCLEOTIDE SEQUENCE</scope>
    <source>
        <strain evidence="12">EXF-9911</strain>
    </source>
</reference>
<evidence type="ECO:0000256" key="9">
    <source>
        <dbReference type="ARBA" id="ARBA00023224"/>
    </source>
</evidence>
<feature type="transmembrane region" description="Helical" evidence="11">
    <location>
        <begin position="92"/>
        <end position="113"/>
    </location>
</feature>
<dbReference type="OrthoDB" id="2874149at2759"/>
<evidence type="ECO:0000256" key="5">
    <source>
        <dbReference type="ARBA" id="ARBA00022989"/>
    </source>
</evidence>
<dbReference type="PANTHER" id="PTHR28097:SF1">
    <property type="entry name" value="PHEROMONE A FACTOR RECEPTOR"/>
    <property type="match status" value="1"/>
</dbReference>
<feature type="non-terminal residue" evidence="12">
    <location>
        <position position="432"/>
    </location>
</feature>
<evidence type="ECO:0000256" key="2">
    <source>
        <dbReference type="ARBA" id="ARBA00011085"/>
    </source>
</evidence>
<evidence type="ECO:0000256" key="7">
    <source>
        <dbReference type="ARBA" id="ARBA00023136"/>
    </source>
</evidence>
<comment type="subcellular location">
    <subcellularLocation>
        <location evidence="1">Membrane</location>
        <topology evidence="1">Multi-pass membrane protein</topology>
    </subcellularLocation>
</comment>
<accession>A0A9P8J6K8</accession>
<keyword evidence="3" id="KW-0589">Pheromone response</keyword>
<protein>
    <submittedName>
        <fullName evidence="12">STE3-domain-containing protein</fullName>
    </submittedName>
</protein>
<dbReference type="GO" id="GO:0004932">
    <property type="term" value="F:mating-type factor pheromone receptor activity"/>
    <property type="evidence" value="ECO:0007669"/>
    <property type="project" value="InterPro"/>
</dbReference>
<evidence type="ECO:0000256" key="6">
    <source>
        <dbReference type="ARBA" id="ARBA00023040"/>
    </source>
</evidence>
<comment type="caution">
    <text evidence="12">The sequence shown here is derived from an EMBL/GenBank/DDBJ whole genome shotgun (WGS) entry which is preliminary data.</text>
</comment>
<feature type="transmembrane region" description="Helical" evidence="11">
    <location>
        <begin position="177"/>
        <end position="201"/>
    </location>
</feature>
<dbReference type="Pfam" id="PF02076">
    <property type="entry name" value="STE3"/>
    <property type="match status" value="1"/>
</dbReference>
<dbReference type="AlphaFoldDB" id="A0A9P8J6K8"/>
<evidence type="ECO:0000256" key="4">
    <source>
        <dbReference type="ARBA" id="ARBA00022692"/>
    </source>
</evidence>
<feature type="transmembrane region" description="Helical" evidence="11">
    <location>
        <begin position="15"/>
        <end position="35"/>
    </location>
</feature>
<keyword evidence="8" id="KW-0675">Receptor</keyword>
<dbReference type="GO" id="GO:0005886">
    <property type="term" value="C:plasma membrane"/>
    <property type="evidence" value="ECO:0007669"/>
    <property type="project" value="TreeGrafter"/>
</dbReference>
<reference evidence="12" key="1">
    <citation type="journal article" date="2021" name="J Fungi (Basel)">
        <title>Virulence traits and population genomics of the black yeast Aureobasidium melanogenum.</title>
        <authorList>
            <person name="Cernosa A."/>
            <person name="Sun X."/>
            <person name="Gostincar C."/>
            <person name="Fang C."/>
            <person name="Gunde-Cimerman N."/>
            <person name="Song Z."/>
        </authorList>
    </citation>
    <scope>NUCLEOTIDE SEQUENCE</scope>
    <source>
        <strain evidence="12">EXF-9911</strain>
    </source>
</reference>
<feature type="region of interest" description="Disordered" evidence="10">
    <location>
        <begin position="327"/>
        <end position="354"/>
    </location>
</feature>
<keyword evidence="9" id="KW-0807">Transducer</keyword>
<evidence type="ECO:0000313" key="13">
    <source>
        <dbReference type="Proteomes" id="UP000779574"/>
    </source>
</evidence>
<evidence type="ECO:0000256" key="10">
    <source>
        <dbReference type="SAM" id="MobiDB-lite"/>
    </source>
</evidence>
<evidence type="ECO:0000256" key="1">
    <source>
        <dbReference type="ARBA" id="ARBA00004141"/>
    </source>
</evidence>
<sequence>MATQGENFLIVEDHIIPQAILLAVLAPLFLILNFPPLIWHLRNRNTAAVFMVFWIMLMNFISIINVIIWPYIDMRHMYDGQGLCDVEVKLLGGRITGLNAAVLCLLRALAAVLNTDKTLLGPSKAQKRRNTAIELAWCVGLPLLTMVLQYIVQLNRFGLIGVSGCQLMAYSSRISFVLIWLAPIITNAVAVYYATLVIIRLHKYRSSFNTILSSNNTTRSRFFRLFAISSILILGITPVQIYIIVTQYPHQNLPFNFSRLHNPATWNSSIVMPSTVLYDRWANLACGFLVFLFFGLGRDAKNMYREWLVKARLGRLFPVLVVPEGRGSSPRGAVSTNGSKMPLRRNGSWIKSESTQASCSRASISHTVGTDLPSSSKRPLTAFLRRFDPRCRLEQPSAHYSLPVFSHRRQISEEDDRGVLVSKAVQRESTIT</sequence>
<gene>
    <name evidence="12" type="ORF">KCU76_g10091</name>
</gene>
<organism evidence="12 13">
    <name type="scientific">Aureobasidium melanogenum</name>
    <name type="common">Aureobasidium pullulans var. melanogenum</name>
    <dbReference type="NCBI Taxonomy" id="46634"/>
    <lineage>
        <taxon>Eukaryota</taxon>
        <taxon>Fungi</taxon>
        <taxon>Dikarya</taxon>
        <taxon>Ascomycota</taxon>
        <taxon>Pezizomycotina</taxon>
        <taxon>Dothideomycetes</taxon>
        <taxon>Dothideomycetidae</taxon>
        <taxon>Dothideales</taxon>
        <taxon>Saccotheciaceae</taxon>
        <taxon>Aureobasidium</taxon>
    </lineage>
</organism>
<dbReference type="CDD" id="cd14966">
    <property type="entry name" value="7tmD_STE3"/>
    <property type="match status" value="1"/>
</dbReference>
<evidence type="ECO:0000313" key="12">
    <source>
        <dbReference type="EMBL" id="KAG9687766.1"/>
    </source>
</evidence>
<comment type="similarity">
    <text evidence="2">Belongs to the G-protein coupled receptor 4 family.</text>
</comment>
<feature type="transmembrane region" description="Helical" evidence="11">
    <location>
        <begin position="134"/>
        <end position="152"/>
    </location>
</feature>
<evidence type="ECO:0000256" key="3">
    <source>
        <dbReference type="ARBA" id="ARBA00022507"/>
    </source>
</evidence>
<dbReference type="InterPro" id="IPR001499">
    <property type="entry name" value="GPCR_STE3"/>
</dbReference>
<dbReference type="PANTHER" id="PTHR28097">
    <property type="entry name" value="PHEROMONE A FACTOR RECEPTOR"/>
    <property type="match status" value="1"/>
</dbReference>
<evidence type="ECO:0000256" key="8">
    <source>
        <dbReference type="ARBA" id="ARBA00023170"/>
    </source>
</evidence>
<keyword evidence="4 11" id="KW-0812">Transmembrane</keyword>
<name>A0A9P8J6K8_AURME</name>
<evidence type="ECO:0000256" key="11">
    <source>
        <dbReference type="SAM" id="Phobius"/>
    </source>
</evidence>